<organism evidence="1 2">
    <name type="scientific">Dreissena polymorpha</name>
    <name type="common">Zebra mussel</name>
    <name type="synonym">Mytilus polymorpha</name>
    <dbReference type="NCBI Taxonomy" id="45954"/>
    <lineage>
        <taxon>Eukaryota</taxon>
        <taxon>Metazoa</taxon>
        <taxon>Spiralia</taxon>
        <taxon>Lophotrochozoa</taxon>
        <taxon>Mollusca</taxon>
        <taxon>Bivalvia</taxon>
        <taxon>Autobranchia</taxon>
        <taxon>Heteroconchia</taxon>
        <taxon>Euheterodonta</taxon>
        <taxon>Imparidentia</taxon>
        <taxon>Neoheterodontei</taxon>
        <taxon>Myida</taxon>
        <taxon>Dreissenoidea</taxon>
        <taxon>Dreissenidae</taxon>
        <taxon>Dreissena</taxon>
    </lineage>
</organism>
<comment type="caution">
    <text evidence="1">The sequence shown here is derived from an EMBL/GenBank/DDBJ whole genome shotgun (WGS) entry which is preliminary data.</text>
</comment>
<dbReference type="EMBL" id="JAIWYP010000001">
    <property type="protein sequence ID" value="KAH3882489.1"/>
    <property type="molecule type" value="Genomic_DNA"/>
</dbReference>
<gene>
    <name evidence="1" type="ORF">DPMN_006429</name>
</gene>
<sequence>MKLGSISFLKEIDRLKTFHLPDAHLSSMLIGLCIKQVTFGVKLLLRILSCLILVTGDGSRTMTLGSHFGVLFRKLLRVVESLSNATVKTPALVVVNASRQIHSVHSCDIVKAFV</sequence>
<proteinExistence type="predicted"/>
<evidence type="ECO:0000313" key="1">
    <source>
        <dbReference type="EMBL" id="KAH3882489.1"/>
    </source>
</evidence>
<accession>A0A9D4MVF0</accession>
<evidence type="ECO:0000313" key="2">
    <source>
        <dbReference type="Proteomes" id="UP000828390"/>
    </source>
</evidence>
<keyword evidence="2" id="KW-1185">Reference proteome</keyword>
<reference evidence="1" key="2">
    <citation type="submission" date="2020-11" db="EMBL/GenBank/DDBJ databases">
        <authorList>
            <person name="McCartney M.A."/>
            <person name="Auch B."/>
            <person name="Kono T."/>
            <person name="Mallez S."/>
            <person name="Becker A."/>
            <person name="Gohl D.M."/>
            <person name="Silverstein K.A.T."/>
            <person name="Koren S."/>
            <person name="Bechman K.B."/>
            <person name="Herman A."/>
            <person name="Abrahante J.E."/>
            <person name="Garbe J."/>
        </authorList>
    </citation>
    <scope>NUCLEOTIDE SEQUENCE</scope>
    <source>
        <strain evidence="1">Duluth1</strain>
        <tissue evidence="1">Whole animal</tissue>
    </source>
</reference>
<dbReference type="AlphaFoldDB" id="A0A9D4MVF0"/>
<name>A0A9D4MVF0_DREPO</name>
<dbReference type="Proteomes" id="UP000828390">
    <property type="component" value="Unassembled WGS sequence"/>
</dbReference>
<protein>
    <submittedName>
        <fullName evidence="1">Uncharacterized protein</fullName>
    </submittedName>
</protein>
<reference evidence="1" key="1">
    <citation type="journal article" date="2019" name="bioRxiv">
        <title>The Genome of the Zebra Mussel, Dreissena polymorpha: A Resource for Invasive Species Research.</title>
        <authorList>
            <person name="McCartney M.A."/>
            <person name="Auch B."/>
            <person name="Kono T."/>
            <person name="Mallez S."/>
            <person name="Zhang Y."/>
            <person name="Obille A."/>
            <person name="Becker A."/>
            <person name="Abrahante J.E."/>
            <person name="Garbe J."/>
            <person name="Badalamenti J.P."/>
            <person name="Herman A."/>
            <person name="Mangelson H."/>
            <person name="Liachko I."/>
            <person name="Sullivan S."/>
            <person name="Sone E.D."/>
            <person name="Koren S."/>
            <person name="Silverstein K.A.T."/>
            <person name="Beckman K.B."/>
            <person name="Gohl D.M."/>
        </authorList>
    </citation>
    <scope>NUCLEOTIDE SEQUENCE</scope>
    <source>
        <strain evidence="1">Duluth1</strain>
        <tissue evidence="1">Whole animal</tissue>
    </source>
</reference>